<evidence type="ECO:0000256" key="2">
    <source>
        <dbReference type="ARBA" id="ARBA00022692"/>
    </source>
</evidence>
<dbReference type="InterPro" id="IPR009571">
    <property type="entry name" value="SUR7/Rim9-like_fungi"/>
</dbReference>
<accession>A0A8H4PTE3</accession>
<keyword evidence="3 6" id="KW-1133">Transmembrane helix</keyword>
<dbReference type="EMBL" id="JAAVMX010000003">
    <property type="protein sequence ID" value="KAF4510146.1"/>
    <property type="molecule type" value="Genomic_DNA"/>
</dbReference>
<evidence type="ECO:0000256" key="6">
    <source>
        <dbReference type="SAM" id="Phobius"/>
    </source>
</evidence>
<feature type="region of interest" description="Disordered" evidence="5">
    <location>
        <begin position="192"/>
        <end position="227"/>
    </location>
</feature>
<dbReference type="InterPro" id="IPR051380">
    <property type="entry name" value="pH-response_reg_palI/RIM9"/>
</dbReference>
<evidence type="ECO:0000256" key="1">
    <source>
        <dbReference type="ARBA" id="ARBA00004141"/>
    </source>
</evidence>
<dbReference type="GO" id="GO:0032153">
    <property type="term" value="C:cell division site"/>
    <property type="evidence" value="ECO:0007669"/>
    <property type="project" value="TreeGrafter"/>
</dbReference>
<proteinExistence type="predicted"/>
<evidence type="ECO:0000256" key="7">
    <source>
        <dbReference type="SAM" id="SignalP"/>
    </source>
</evidence>
<sequence length="649" mass="69854">MLRRATPLSLLLLLAFGLLLLSVLSVPVTKMIPMGSFKDAKFGVFGFCKDGGACSPIGIGYDTGKLLDNDNQAFDLPVSVRDTISVILIVHPVAALLTFVMFIMAAASHLEGPGNSARYLLVLFIFGLITFLVCVLAFLVDVLLFIPHLAWGSYMVLAATIILGLSGIGSCAMRRVVVSRLAHKRRLDENAEVSGENYHSRGDQSRPSTAVTTQPTLPLVSGGKGGHDDSLPQFASFEYQKKEERFSDEIFPLTQRSPSERSPNAIPYGMANSGPAAVRRAPPPRDPYALAPNAPPNVYGSPQGSGNMGAGGGYRGRGGAGYGRGGPTRGRGGYQPEGRAAYGAPPPSYNNTAGQYDRRPSADALYYGKQPPQSSLSPGWHAENNAVAPALNNNYEAYNPDTDLPRAESPPPFLRNNPATAGQPAEMEAAQAGAPNTFGQYGQIRDDDMDVVGMVGLQQARPQARHDTMMTEGSRYSTDEPYVPPRAAWNPASERNSPPDSSPNPYRPGADASEQKYPPVNAPQDANYYEDVYDMYSGPERADDQPRPPVKGGLTPTSRARSPSESERSNFTSISQRGVNPRWNPKTMQGPQYHNAPPRRMAQQQKQRRQDLLLDNPDFLLPGSRSKGGGTHRAGPGMVPGGAYPTTPL</sequence>
<dbReference type="GO" id="GO:0005886">
    <property type="term" value="C:plasma membrane"/>
    <property type="evidence" value="ECO:0007669"/>
    <property type="project" value="InterPro"/>
</dbReference>
<feature type="signal peptide" evidence="7">
    <location>
        <begin position="1"/>
        <end position="25"/>
    </location>
</feature>
<feature type="transmembrane region" description="Helical" evidence="6">
    <location>
        <begin position="152"/>
        <end position="177"/>
    </location>
</feature>
<evidence type="ECO:0000256" key="5">
    <source>
        <dbReference type="SAM" id="MobiDB-lite"/>
    </source>
</evidence>
<dbReference type="GO" id="GO:0035838">
    <property type="term" value="C:growing cell tip"/>
    <property type="evidence" value="ECO:0007669"/>
    <property type="project" value="TreeGrafter"/>
</dbReference>
<evidence type="ECO:0000256" key="3">
    <source>
        <dbReference type="ARBA" id="ARBA00022989"/>
    </source>
</evidence>
<reference evidence="8 9" key="1">
    <citation type="journal article" date="2020" name="Genome Biol. Evol.">
        <title>A new high-quality draft genome assembly of the Chinese cordyceps Ophiocordyceps sinensis.</title>
        <authorList>
            <person name="Shu R."/>
            <person name="Zhang J."/>
            <person name="Meng Q."/>
            <person name="Zhang H."/>
            <person name="Zhou G."/>
            <person name="Li M."/>
            <person name="Wu P."/>
            <person name="Zhao Y."/>
            <person name="Chen C."/>
            <person name="Qin Q."/>
        </authorList>
    </citation>
    <scope>NUCLEOTIDE SEQUENCE [LARGE SCALE GENOMIC DNA]</scope>
    <source>
        <strain evidence="8 9">IOZ07</strain>
    </source>
</reference>
<feature type="compositionally biased region" description="Gly residues" evidence="5">
    <location>
        <begin position="306"/>
        <end position="335"/>
    </location>
</feature>
<feature type="chain" id="PRO_5034986555" description="PH-response regulator protein palI/RIM9" evidence="7">
    <location>
        <begin position="26"/>
        <end position="649"/>
    </location>
</feature>
<dbReference type="PANTHER" id="PTHR28013">
    <property type="entry name" value="PROTEIN DCV1-RELATED"/>
    <property type="match status" value="1"/>
</dbReference>
<dbReference type="Proteomes" id="UP000557566">
    <property type="component" value="Unassembled WGS sequence"/>
</dbReference>
<keyword evidence="4 6" id="KW-0472">Membrane</keyword>
<keyword evidence="2 6" id="KW-0812">Transmembrane</keyword>
<dbReference type="PANTHER" id="PTHR28013:SF3">
    <property type="entry name" value="PROTEIN DCV1-RELATED"/>
    <property type="match status" value="1"/>
</dbReference>
<dbReference type="OrthoDB" id="2354757at2759"/>
<keyword evidence="9" id="KW-1185">Reference proteome</keyword>
<feature type="transmembrane region" description="Helical" evidence="6">
    <location>
        <begin position="84"/>
        <end position="107"/>
    </location>
</feature>
<feature type="region of interest" description="Disordered" evidence="5">
    <location>
        <begin position="273"/>
        <end position="357"/>
    </location>
</feature>
<comment type="caution">
    <text evidence="8">The sequence shown here is derived from an EMBL/GenBank/DDBJ whole genome shotgun (WGS) entry which is preliminary data.</text>
</comment>
<feature type="compositionally biased region" description="Polar residues" evidence="5">
    <location>
        <begin position="205"/>
        <end position="216"/>
    </location>
</feature>
<dbReference type="Pfam" id="PF06687">
    <property type="entry name" value="SUR7"/>
    <property type="match status" value="1"/>
</dbReference>
<evidence type="ECO:0008006" key="10">
    <source>
        <dbReference type="Google" id="ProtNLM"/>
    </source>
</evidence>
<feature type="transmembrane region" description="Helical" evidence="6">
    <location>
        <begin position="119"/>
        <end position="146"/>
    </location>
</feature>
<organism evidence="8 9">
    <name type="scientific">Ophiocordyceps sinensis</name>
    <dbReference type="NCBI Taxonomy" id="72228"/>
    <lineage>
        <taxon>Eukaryota</taxon>
        <taxon>Fungi</taxon>
        <taxon>Dikarya</taxon>
        <taxon>Ascomycota</taxon>
        <taxon>Pezizomycotina</taxon>
        <taxon>Sordariomycetes</taxon>
        <taxon>Hypocreomycetidae</taxon>
        <taxon>Hypocreales</taxon>
        <taxon>Ophiocordycipitaceae</taxon>
        <taxon>Ophiocordyceps</taxon>
    </lineage>
</organism>
<evidence type="ECO:0000256" key="4">
    <source>
        <dbReference type="ARBA" id="ARBA00023136"/>
    </source>
</evidence>
<gene>
    <name evidence="8" type="ORF">G6O67_002059</name>
</gene>
<evidence type="ECO:0000313" key="8">
    <source>
        <dbReference type="EMBL" id="KAF4510146.1"/>
    </source>
</evidence>
<evidence type="ECO:0000313" key="9">
    <source>
        <dbReference type="Proteomes" id="UP000557566"/>
    </source>
</evidence>
<protein>
    <recommendedName>
        <fullName evidence="10">PH-response regulator protein palI/RIM9</fullName>
    </recommendedName>
</protein>
<feature type="compositionally biased region" description="Low complexity" evidence="5">
    <location>
        <begin position="613"/>
        <end position="622"/>
    </location>
</feature>
<feature type="region of interest" description="Disordered" evidence="5">
    <location>
        <begin position="393"/>
        <end position="649"/>
    </location>
</feature>
<comment type="subcellular location">
    <subcellularLocation>
        <location evidence="1">Membrane</location>
        <topology evidence="1">Multi-pass membrane protein</topology>
    </subcellularLocation>
</comment>
<name>A0A8H4PTE3_9HYPO</name>
<keyword evidence="7" id="KW-0732">Signal</keyword>
<dbReference type="AlphaFoldDB" id="A0A8H4PTE3"/>